<reference evidence="7" key="2">
    <citation type="journal article" date="2021" name="PeerJ">
        <title>Extensive microbial diversity within the chicken gut microbiome revealed by metagenomics and culture.</title>
        <authorList>
            <person name="Gilroy R."/>
            <person name="Ravi A."/>
            <person name="Getino M."/>
            <person name="Pursley I."/>
            <person name="Horton D.L."/>
            <person name="Alikhan N.F."/>
            <person name="Baker D."/>
            <person name="Gharbi K."/>
            <person name="Hall N."/>
            <person name="Watson M."/>
            <person name="Adriaenssens E.M."/>
            <person name="Foster-Nyarko E."/>
            <person name="Jarju S."/>
            <person name="Secka A."/>
            <person name="Antonio M."/>
            <person name="Oren A."/>
            <person name="Chaudhuri R.R."/>
            <person name="La Ragione R."/>
            <person name="Hildebrand F."/>
            <person name="Pallen M.J."/>
        </authorList>
    </citation>
    <scope>NUCLEOTIDE SEQUENCE</scope>
    <source>
        <strain evidence="7">ChiGjej2B2-16831</strain>
    </source>
</reference>
<dbReference type="InterPro" id="IPR036388">
    <property type="entry name" value="WH-like_DNA-bd_sf"/>
</dbReference>
<protein>
    <submittedName>
        <fullName evidence="7">Sigma-70 family RNA polymerase sigma factor</fullName>
    </submittedName>
</protein>
<feature type="domain" description="RNA polymerase sigma factor 70 region 4 type 2" evidence="6">
    <location>
        <begin position="110"/>
        <end position="162"/>
    </location>
</feature>
<keyword evidence="5" id="KW-0804">Transcription</keyword>
<evidence type="ECO:0000256" key="1">
    <source>
        <dbReference type="ARBA" id="ARBA00010641"/>
    </source>
</evidence>
<dbReference type="SUPFAM" id="SSF88659">
    <property type="entry name" value="Sigma3 and sigma4 domains of RNA polymerase sigma factors"/>
    <property type="match status" value="1"/>
</dbReference>
<dbReference type="PANTHER" id="PTHR43133">
    <property type="entry name" value="RNA POLYMERASE ECF-TYPE SIGMA FACTO"/>
    <property type="match status" value="1"/>
</dbReference>
<dbReference type="NCBIfam" id="TIGR02937">
    <property type="entry name" value="sigma70-ECF"/>
    <property type="match status" value="1"/>
</dbReference>
<dbReference type="InterPro" id="IPR013249">
    <property type="entry name" value="RNA_pol_sigma70_r4_t2"/>
</dbReference>
<dbReference type="InterPro" id="IPR039425">
    <property type="entry name" value="RNA_pol_sigma-70-like"/>
</dbReference>
<proteinExistence type="inferred from homology"/>
<dbReference type="Proteomes" id="UP000824128">
    <property type="component" value="Unassembled WGS sequence"/>
</dbReference>
<dbReference type="AlphaFoldDB" id="A0A9D1SSQ3"/>
<reference evidence="7" key="1">
    <citation type="submission" date="2020-10" db="EMBL/GenBank/DDBJ databases">
        <authorList>
            <person name="Gilroy R."/>
        </authorList>
    </citation>
    <scope>NUCLEOTIDE SEQUENCE</scope>
    <source>
        <strain evidence="7">ChiGjej2B2-16831</strain>
    </source>
</reference>
<keyword evidence="2" id="KW-0805">Transcription regulation</keyword>
<dbReference type="EMBL" id="DVNZ01000136">
    <property type="protein sequence ID" value="HIU94373.1"/>
    <property type="molecule type" value="Genomic_DNA"/>
</dbReference>
<dbReference type="SUPFAM" id="SSF88946">
    <property type="entry name" value="Sigma2 domain of RNA polymerase sigma factors"/>
    <property type="match status" value="1"/>
</dbReference>
<dbReference type="PANTHER" id="PTHR43133:SF8">
    <property type="entry name" value="RNA POLYMERASE SIGMA FACTOR HI_1459-RELATED"/>
    <property type="match status" value="1"/>
</dbReference>
<dbReference type="GO" id="GO:0016987">
    <property type="term" value="F:sigma factor activity"/>
    <property type="evidence" value="ECO:0007669"/>
    <property type="project" value="UniProtKB-KW"/>
</dbReference>
<comment type="caution">
    <text evidence="7">The sequence shown here is derived from an EMBL/GenBank/DDBJ whole genome shotgun (WGS) entry which is preliminary data.</text>
</comment>
<evidence type="ECO:0000259" key="6">
    <source>
        <dbReference type="Pfam" id="PF08281"/>
    </source>
</evidence>
<evidence type="ECO:0000256" key="3">
    <source>
        <dbReference type="ARBA" id="ARBA00023082"/>
    </source>
</evidence>
<organism evidence="7 8">
    <name type="scientific">Candidatus Aphodomorpha intestinavium</name>
    <dbReference type="NCBI Taxonomy" id="2840672"/>
    <lineage>
        <taxon>Bacteria</taxon>
        <taxon>Bacillati</taxon>
        <taxon>Bacillota</taxon>
        <taxon>Clostridia</taxon>
        <taxon>Eubacteriales</taxon>
        <taxon>Candidatus Aphodomorpha</taxon>
    </lineage>
</organism>
<keyword evidence="3" id="KW-0731">Sigma factor</keyword>
<sequence length="189" mass="21677">MPERAEHIAYFDRVYDETYEDMLRYTLVKARRAEDVEDLLQCTYARFYERICRRGHTDIESARAYLVTLLHRELARYYRFYANRREAALREELLAAPAAETSGDTALMLDEVWDCVHEMPPLTQKAFLLYYGFDQPVARIARTLALSETAVKNRLYRARALLRARLGATDAQERDAGGGTDGAGRAGLA</sequence>
<comment type="similarity">
    <text evidence="1">Belongs to the sigma-70 factor family. ECF subfamily.</text>
</comment>
<evidence type="ECO:0000313" key="8">
    <source>
        <dbReference type="Proteomes" id="UP000824128"/>
    </source>
</evidence>
<evidence type="ECO:0000256" key="5">
    <source>
        <dbReference type="ARBA" id="ARBA00023163"/>
    </source>
</evidence>
<dbReference type="Gene3D" id="1.10.10.10">
    <property type="entry name" value="Winged helix-like DNA-binding domain superfamily/Winged helix DNA-binding domain"/>
    <property type="match status" value="1"/>
</dbReference>
<keyword evidence="4" id="KW-0238">DNA-binding</keyword>
<name>A0A9D1SSQ3_9FIRM</name>
<gene>
    <name evidence="7" type="ORF">IAD24_04365</name>
</gene>
<dbReference type="InterPro" id="IPR014284">
    <property type="entry name" value="RNA_pol_sigma-70_dom"/>
</dbReference>
<dbReference type="GO" id="GO:0006352">
    <property type="term" value="P:DNA-templated transcription initiation"/>
    <property type="evidence" value="ECO:0007669"/>
    <property type="project" value="InterPro"/>
</dbReference>
<dbReference type="Gene3D" id="1.10.1740.10">
    <property type="match status" value="1"/>
</dbReference>
<dbReference type="Pfam" id="PF08281">
    <property type="entry name" value="Sigma70_r4_2"/>
    <property type="match status" value="1"/>
</dbReference>
<dbReference type="GO" id="GO:0003677">
    <property type="term" value="F:DNA binding"/>
    <property type="evidence" value="ECO:0007669"/>
    <property type="project" value="UniProtKB-KW"/>
</dbReference>
<evidence type="ECO:0000256" key="4">
    <source>
        <dbReference type="ARBA" id="ARBA00023125"/>
    </source>
</evidence>
<evidence type="ECO:0000313" key="7">
    <source>
        <dbReference type="EMBL" id="HIU94373.1"/>
    </source>
</evidence>
<evidence type="ECO:0000256" key="2">
    <source>
        <dbReference type="ARBA" id="ARBA00023015"/>
    </source>
</evidence>
<accession>A0A9D1SSQ3</accession>
<dbReference type="InterPro" id="IPR013324">
    <property type="entry name" value="RNA_pol_sigma_r3/r4-like"/>
</dbReference>
<dbReference type="InterPro" id="IPR013325">
    <property type="entry name" value="RNA_pol_sigma_r2"/>
</dbReference>